<reference evidence="2 3" key="1">
    <citation type="journal article" date="2014" name="BMC Genomics">
        <title>Genome sequencing of four Aureobasidium pullulans varieties: biotechnological potential, stress tolerance, and description of new species.</title>
        <authorList>
            <person name="Gostin Ar C."/>
            <person name="Ohm R.A."/>
            <person name="Kogej T."/>
            <person name="Sonjak S."/>
            <person name="Turk M."/>
            <person name="Zajc J."/>
            <person name="Zalar P."/>
            <person name="Grube M."/>
            <person name="Sun H."/>
            <person name="Han J."/>
            <person name="Sharma A."/>
            <person name="Chiniquy J."/>
            <person name="Ngan C.Y."/>
            <person name="Lipzen A."/>
            <person name="Barry K."/>
            <person name="Grigoriev I.V."/>
            <person name="Gunde-Cimerman N."/>
        </authorList>
    </citation>
    <scope>NUCLEOTIDE SEQUENCE [LARGE SCALE GENOMIC DNA]</scope>
    <source>
        <strain evidence="2 3">CBS 110374</strain>
    </source>
</reference>
<dbReference type="GeneID" id="63915258"/>
<protein>
    <recommendedName>
        <fullName evidence="4">Beta/gamma crystallin 'Greek key' domain-containing protein</fullName>
    </recommendedName>
</protein>
<evidence type="ECO:0000313" key="2">
    <source>
        <dbReference type="EMBL" id="KEQ62524.1"/>
    </source>
</evidence>
<proteinExistence type="predicted"/>
<dbReference type="STRING" id="1043003.A0A074VTE9"/>
<gene>
    <name evidence="2" type="ORF">M437DRAFT_49736</name>
</gene>
<accession>A0A074VTE9</accession>
<dbReference type="AlphaFoldDB" id="A0A074VTE9"/>
<dbReference type="EMBL" id="KL584834">
    <property type="protein sequence ID" value="KEQ62524.1"/>
    <property type="molecule type" value="Genomic_DNA"/>
</dbReference>
<dbReference type="RefSeq" id="XP_040879547.1">
    <property type="nucleotide sequence ID" value="XM_041021885.1"/>
</dbReference>
<keyword evidence="1" id="KW-0732">Signal</keyword>
<dbReference type="Proteomes" id="UP000030672">
    <property type="component" value="Unassembled WGS sequence"/>
</dbReference>
<dbReference type="HOGENOM" id="CLU_136885_3_0_1"/>
<feature type="chain" id="PRO_5001700888" description="Beta/gamma crystallin 'Greek key' domain-containing protein" evidence="1">
    <location>
        <begin position="18"/>
        <end position="121"/>
    </location>
</feature>
<organism evidence="2 3">
    <name type="scientific">Aureobasidium melanogenum (strain CBS 110374)</name>
    <name type="common">Aureobasidium pullulans var. melanogenum</name>
    <dbReference type="NCBI Taxonomy" id="1043003"/>
    <lineage>
        <taxon>Eukaryota</taxon>
        <taxon>Fungi</taxon>
        <taxon>Dikarya</taxon>
        <taxon>Ascomycota</taxon>
        <taxon>Pezizomycotina</taxon>
        <taxon>Dothideomycetes</taxon>
        <taxon>Dothideomycetidae</taxon>
        <taxon>Dothideales</taxon>
        <taxon>Saccotheciaceae</taxon>
        <taxon>Aureobasidium</taxon>
    </lineage>
</organism>
<evidence type="ECO:0000256" key="1">
    <source>
        <dbReference type="SAM" id="SignalP"/>
    </source>
</evidence>
<feature type="signal peptide" evidence="1">
    <location>
        <begin position="1"/>
        <end position="17"/>
    </location>
</feature>
<keyword evidence="3" id="KW-1185">Reference proteome</keyword>
<sequence length="121" mass="13104">MHFFTAAFSLFAAAATAFPTKPNFLTLPVSRDAGNVYVCTDANFTGHCEYLKQPLDTCVVLPDSLSKKVSSFGPDAGSTCLLMQGSCNDAMPYRQASYPGISDLRNVTFDDMATSFICLHQ</sequence>
<name>A0A074VTE9_AURM1</name>
<evidence type="ECO:0008006" key="4">
    <source>
        <dbReference type="Google" id="ProtNLM"/>
    </source>
</evidence>
<evidence type="ECO:0000313" key="3">
    <source>
        <dbReference type="Proteomes" id="UP000030672"/>
    </source>
</evidence>